<evidence type="ECO:0000259" key="2">
    <source>
        <dbReference type="Pfam" id="PF13354"/>
    </source>
</evidence>
<dbReference type="Proteomes" id="UP000676246">
    <property type="component" value="Unassembled WGS sequence"/>
</dbReference>
<dbReference type="InterPro" id="IPR012338">
    <property type="entry name" value="Beta-lactam/transpept-like"/>
</dbReference>
<dbReference type="GO" id="GO:0030655">
    <property type="term" value="P:beta-lactam antibiotic catabolic process"/>
    <property type="evidence" value="ECO:0007669"/>
    <property type="project" value="InterPro"/>
</dbReference>
<dbReference type="EMBL" id="JAGQDD010000008">
    <property type="protein sequence ID" value="MBQ0931431.1"/>
    <property type="molecule type" value="Genomic_DNA"/>
</dbReference>
<feature type="domain" description="Beta-lactamase class A catalytic" evidence="2">
    <location>
        <begin position="366"/>
        <end position="548"/>
    </location>
</feature>
<comment type="caution">
    <text evidence="3">The sequence shown here is derived from an EMBL/GenBank/DDBJ whole genome shotgun (WGS) entry which is preliminary data.</text>
</comment>
<dbReference type="Gene3D" id="3.40.710.10">
    <property type="entry name" value="DD-peptidase/beta-lactamase superfamily"/>
    <property type="match status" value="1"/>
</dbReference>
<dbReference type="AlphaFoldDB" id="A0A940YA54"/>
<proteinExistence type="predicted"/>
<dbReference type="GO" id="GO:0008800">
    <property type="term" value="F:beta-lactamase activity"/>
    <property type="evidence" value="ECO:0007669"/>
    <property type="project" value="InterPro"/>
</dbReference>
<organism evidence="3 4">
    <name type="scientific">Ideonella alba</name>
    <dbReference type="NCBI Taxonomy" id="2824118"/>
    <lineage>
        <taxon>Bacteria</taxon>
        <taxon>Pseudomonadati</taxon>
        <taxon>Pseudomonadota</taxon>
        <taxon>Betaproteobacteria</taxon>
        <taxon>Burkholderiales</taxon>
        <taxon>Sphaerotilaceae</taxon>
        <taxon>Ideonella</taxon>
    </lineage>
</organism>
<evidence type="ECO:0000313" key="3">
    <source>
        <dbReference type="EMBL" id="MBQ0931431.1"/>
    </source>
</evidence>
<accession>A0A940YA54</accession>
<keyword evidence="3" id="KW-0378">Hydrolase</keyword>
<dbReference type="InterPro" id="IPR045155">
    <property type="entry name" value="Beta-lactam_cat"/>
</dbReference>
<dbReference type="Pfam" id="PF13354">
    <property type="entry name" value="Beta-lactamase2"/>
    <property type="match status" value="1"/>
</dbReference>
<reference evidence="3 4" key="1">
    <citation type="submission" date="2021-04" db="EMBL/GenBank/DDBJ databases">
        <title>The genome sequence of Ideonella sp. 3Y2.</title>
        <authorList>
            <person name="Liu Y."/>
        </authorList>
    </citation>
    <scope>NUCLEOTIDE SEQUENCE [LARGE SCALE GENOMIC DNA]</scope>
    <source>
        <strain evidence="3 4">3Y2</strain>
    </source>
</reference>
<feature type="signal peptide" evidence="1">
    <location>
        <begin position="1"/>
        <end position="31"/>
    </location>
</feature>
<dbReference type="SUPFAM" id="SSF56601">
    <property type="entry name" value="beta-lactamase/transpeptidase-like"/>
    <property type="match status" value="1"/>
</dbReference>
<evidence type="ECO:0000256" key="1">
    <source>
        <dbReference type="SAM" id="SignalP"/>
    </source>
</evidence>
<dbReference type="Pfam" id="PF17660">
    <property type="entry name" value="BTRD1"/>
    <property type="match status" value="1"/>
</dbReference>
<dbReference type="InterPro" id="IPR049511">
    <property type="entry name" value="PGH-like_rpt"/>
</dbReference>
<gene>
    <name evidence="3" type="ORF">KAK03_13135</name>
</gene>
<keyword evidence="4" id="KW-1185">Reference proteome</keyword>
<keyword evidence="1" id="KW-0732">Signal</keyword>
<protein>
    <submittedName>
        <fullName evidence="3">Serine hydrolase</fullName>
    </submittedName>
</protein>
<dbReference type="RefSeq" id="WP_210854406.1">
    <property type="nucleotide sequence ID" value="NZ_JAGQDD010000008.1"/>
</dbReference>
<evidence type="ECO:0000313" key="4">
    <source>
        <dbReference type="Proteomes" id="UP000676246"/>
    </source>
</evidence>
<sequence>MNRSLAPLARRPGASLILCAVLAALAGAAQAKRPSLQPALQGEIETEGDVDALGDVGIEALDPTASTDDHSVNTPTSWWTYTNQTAAQVSSLLSSKGARLVGLDIYGIVSGAPRFTVRMVRNSGAYAVPGWWWYYGLTAADIATQLSANNARLIELKPYDAGGGVIRYAAIMVSNTSTAARAWSYLVGVSSAQISTHLTNSGHRLIDLDTYVEGGVKKYSAVLVANTGTDARSWQWWLNQSPANVAAKVASFSGRIVKLDRNSDGTYNFIQVKNTGSNNSAWWYQYGFTSLTDLNNYALQVASRPVDLRTYVDGNGVRRYDAAFIDNANNSTRRMRSVFGANFLDANGNPTRGIFEGYLKLVGGAVKVDLNSARRAETASSLKALHLLTSMQRVQAGTDTLASAFNYYEYDMSKGKDACPDPAKEIPANLRTNYNFETGLDEMMRISDNRTTRGTVLRYGGFSAFNTVAGNAGLSGTTLRHNIGCAYANPATGKYSTSLRNDTTAADLARIYEGVWSSTLLTNTNSARDEFLESANPGMGASARIQAIIDQEAAALGKSAVAASFGGVVRTWSKGGSYGTCLPDGNGNCGQRVIIRSGAGLMRLPIKVGGQLDYRTYSYGHLISDTPVPCFEDYDTPGTNCQADVDYTNAHGNASAELFRDEIRSALQTW</sequence>
<feature type="chain" id="PRO_5037888757" evidence="1">
    <location>
        <begin position="32"/>
        <end position="670"/>
    </location>
</feature>
<name>A0A940YA54_9BURK</name>